<dbReference type="PANTHER" id="PTHR48085">
    <property type="entry name" value="CADMIUM/ZINC-TRANSPORTING ATPASE HMA2-RELATED"/>
    <property type="match status" value="1"/>
</dbReference>
<comment type="similarity">
    <text evidence="2 15">Belongs to the cation transport ATPase (P-type) (TC 3.A.3) family. Type IB subfamily.</text>
</comment>
<dbReference type="GO" id="GO:0046872">
    <property type="term" value="F:metal ion binding"/>
    <property type="evidence" value="ECO:0007669"/>
    <property type="project" value="UniProtKB-KW"/>
</dbReference>
<dbReference type="InterPro" id="IPR044492">
    <property type="entry name" value="P_typ_ATPase_HD_dom"/>
</dbReference>
<evidence type="ECO:0000256" key="7">
    <source>
        <dbReference type="ARBA" id="ARBA00022723"/>
    </source>
</evidence>
<dbReference type="NCBIfam" id="TIGR01525">
    <property type="entry name" value="ATPase-IB_hvy"/>
    <property type="match status" value="1"/>
</dbReference>
<dbReference type="KEGG" id="drm:Dred_1527"/>
<dbReference type="Pfam" id="PF00702">
    <property type="entry name" value="Hydrolase"/>
    <property type="match status" value="1"/>
</dbReference>
<dbReference type="SFLD" id="SFLDG00002">
    <property type="entry name" value="C1.7:_P-type_atpase_like"/>
    <property type="match status" value="1"/>
</dbReference>
<dbReference type="GO" id="GO:0005886">
    <property type="term" value="C:plasma membrane"/>
    <property type="evidence" value="ECO:0007669"/>
    <property type="project" value="UniProtKB-SubCell"/>
</dbReference>
<keyword evidence="5" id="KW-0597">Phosphoprotein</keyword>
<dbReference type="eggNOG" id="COG2217">
    <property type="taxonomic scope" value="Bacteria"/>
</dbReference>
<evidence type="ECO:0000256" key="5">
    <source>
        <dbReference type="ARBA" id="ARBA00022553"/>
    </source>
</evidence>
<dbReference type="Gene3D" id="2.70.150.10">
    <property type="entry name" value="Calcium-transporting ATPase, cytoplasmic transduction domain A"/>
    <property type="match status" value="1"/>
</dbReference>
<feature type="transmembrane region" description="Helical" evidence="15">
    <location>
        <begin position="374"/>
        <end position="394"/>
    </location>
</feature>
<keyword evidence="10" id="KW-1278">Translocase</keyword>
<dbReference type="GO" id="GO:0016887">
    <property type="term" value="F:ATP hydrolysis activity"/>
    <property type="evidence" value="ECO:0007669"/>
    <property type="project" value="InterPro"/>
</dbReference>
<evidence type="ECO:0000256" key="9">
    <source>
        <dbReference type="ARBA" id="ARBA00022840"/>
    </source>
</evidence>
<dbReference type="HOGENOM" id="CLU_001771_6_4_9"/>
<dbReference type="NCBIfam" id="TIGR01494">
    <property type="entry name" value="ATPase_P-type"/>
    <property type="match status" value="1"/>
</dbReference>
<dbReference type="FunFam" id="2.70.150.10:FF:000002">
    <property type="entry name" value="Copper-transporting ATPase 1, putative"/>
    <property type="match status" value="1"/>
</dbReference>
<dbReference type="NCBIfam" id="TIGR01512">
    <property type="entry name" value="ATPase-IB2_Cd"/>
    <property type="match status" value="1"/>
</dbReference>
<feature type="transmembrane region" description="Helical" evidence="15">
    <location>
        <begin position="716"/>
        <end position="735"/>
    </location>
</feature>
<dbReference type="SUPFAM" id="SSF55008">
    <property type="entry name" value="HMA, heavy metal-associated domain"/>
    <property type="match status" value="1"/>
</dbReference>
<evidence type="ECO:0000313" key="17">
    <source>
        <dbReference type="EMBL" id="ABO50056.1"/>
    </source>
</evidence>
<evidence type="ECO:0000256" key="15">
    <source>
        <dbReference type="RuleBase" id="RU362081"/>
    </source>
</evidence>
<dbReference type="SUPFAM" id="SSF56784">
    <property type="entry name" value="HAD-like"/>
    <property type="match status" value="1"/>
</dbReference>
<dbReference type="NCBIfam" id="TIGR01511">
    <property type="entry name" value="ATPase-IB1_Cu"/>
    <property type="match status" value="1"/>
</dbReference>
<dbReference type="Gene3D" id="3.40.50.1000">
    <property type="entry name" value="HAD superfamily/HAD-like"/>
    <property type="match status" value="1"/>
</dbReference>
<evidence type="ECO:0000256" key="8">
    <source>
        <dbReference type="ARBA" id="ARBA00022741"/>
    </source>
</evidence>
<protein>
    <recommendedName>
        <fullName evidence="13">Cd(2+)-exporting ATPase</fullName>
        <ecNumber evidence="13">7.2.2.21</ecNumber>
    </recommendedName>
</protein>
<evidence type="ECO:0000259" key="16">
    <source>
        <dbReference type="PROSITE" id="PS50846"/>
    </source>
</evidence>
<feature type="transmembrane region" description="Helical" evidence="15">
    <location>
        <begin position="172"/>
        <end position="190"/>
    </location>
</feature>
<evidence type="ECO:0000256" key="11">
    <source>
        <dbReference type="ARBA" id="ARBA00022989"/>
    </source>
</evidence>
<dbReference type="CDD" id="cd07545">
    <property type="entry name" value="P-type_ATPase_Cd-like"/>
    <property type="match status" value="1"/>
</dbReference>
<evidence type="ECO:0000313" key="18">
    <source>
        <dbReference type="Proteomes" id="UP000001556"/>
    </source>
</evidence>
<keyword evidence="9 15" id="KW-0067">ATP-binding</keyword>
<feature type="domain" description="HMA" evidence="16">
    <location>
        <begin position="66"/>
        <end position="129"/>
    </location>
</feature>
<dbReference type="Gene3D" id="3.40.1110.10">
    <property type="entry name" value="Calcium-transporting ATPase, cytoplasmic domain N"/>
    <property type="match status" value="1"/>
</dbReference>
<dbReference type="InterPro" id="IPR027256">
    <property type="entry name" value="P-typ_ATPase_IB"/>
</dbReference>
<dbReference type="EC" id="7.2.2.21" evidence="13"/>
<keyword evidence="4" id="KW-0104">Cadmium</keyword>
<evidence type="ECO:0000256" key="1">
    <source>
        <dbReference type="ARBA" id="ARBA00004651"/>
    </source>
</evidence>
<dbReference type="PROSITE" id="PS00154">
    <property type="entry name" value="ATPASE_E1_E2"/>
    <property type="match status" value="1"/>
</dbReference>
<dbReference type="PANTHER" id="PTHR48085:SF5">
    <property type="entry name" value="CADMIUM_ZINC-TRANSPORTING ATPASE HMA4-RELATED"/>
    <property type="match status" value="1"/>
</dbReference>
<comment type="catalytic activity">
    <reaction evidence="14">
        <text>Cd(2+)(in) + ATP + H2O = Cd(2+)(out) + ADP + phosphate + H(+)</text>
        <dbReference type="Rhea" id="RHEA:12132"/>
        <dbReference type="ChEBI" id="CHEBI:15377"/>
        <dbReference type="ChEBI" id="CHEBI:15378"/>
        <dbReference type="ChEBI" id="CHEBI:30616"/>
        <dbReference type="ChEBI" id="CHEBI:43474"/>
        <dbReference type="ChEBI" id="CHEBI:48775"/>
        <dbReference type="ChEBI" id="CHEBI:456216"/>
        <dbReference type="EC" id="7.2.2.21"/>
    </reaction>
</comment>
<dbReference type="InterPro" id="IPR036412">
    <property type="entry name" value="HAD-like_sf"/>
</dbReference>
<dbReference type="PRINTS" id="PR00941">
    <property type="entry name" value="CDATPASE"/>
</dbReference>
<evidence type="ECO:0000256" key="2">
    <source>
        <dbReference type="ARBA" id="ARBA00006024"/>
    </source>
</evidence>
<dbReference type="SFLD" id="SFLDS00003">
    <property type="entry name" value="Haloacid_Dehalogenase"/>
    <property type="match status" value="1"/>
</dbReference>
<comment type="subcellular location">
    <subcellularLocation>
        <location evidence="1">Cell membrane</location>
        <topology evidence="1">Multi-pass membrane protein</topology>
    </subcellularLocation>
</comment>
<proteinExistence type="inferred from homology"/>
<dbReference type="InterPro" id="IPR008250">
    <property type="entry name" value="ATPase_P-typ_transduc_dom_A_sf"/>
</dbReference>
<dbReference type="InterPro" id="IPR023298">
    <property type="entry name" value="ATPase_P-typ_TM_dom_sf"/>
</dbReference>
<evidence type="ECO:0000256" key="4">
    <source>
        <dbReference type="ARBA" id="ARBA00022539"/>
    </source>
</evidence>
<evidence type="ECO:0000256" key="13">
    <source>
        <dbReference type="ARBA" id="ARBA00039103"/>
    </source>
</evidence>
<dbReference type="InterPro" id="IPR018303">
    <property type="entry name" value="ATPase_P-typ_P_site"/>
</dbReference>
<keyword evidence="12 15" id="KW-0472">Membrane</keyword>
<dbReference type="STRING" id="349161.Dred_1527"/>
<evidence type="ECO:0000256" key="14">
    <source>
        <dbReference type="ARBA" id="ARBA00049338"/>
    </source>
</evidence>
<keyword evidence="6 15" id="KW-0812">Transmembrane</keyword>
<dbReference type="InterPro" id="IPR017969">
    <property type="entry name" value="Heavy-metal-associated_CS"/>
</dbReference>
<evidence type="ECO:0000256" key="10">
    <source>
        <dbReference type="ARBA" id="ARBA00022967"/>
    </source>
</evidence>
<dbReference type="InterPro" id="IPR051014">
    <property type="entry name" value="Cation_Transport_ATPase_IB"/>
</dbReference>
<dbReference type="PROSITE" id="PS50846">
    <property type="entry name" value="HMA_2"/>
    <property type="match status" value="1"/>
</dbReference>
<reference evidence="17 18" key="1">
    <citation type="submission" date="2007-03" db="EMBL/GenBank/DDBJ databases">
        <title>Complete sequence of Desulfotomaculum reducens MI-1.</title>
        <authorList>
            <consortium name="US DOE Joint Genome Institute"/>
            <person name="Copeland A."/>
            <person name="Lucas S."/>
            <person name="Lapidus A."/>
            <person name="Barry K."/>
            <person name="Detter J.C."/>
            <person name="Glavina del Rio T."/>
            <person name="Hammon N."/>
            <person name="Israni S."/>
            <person name="Dalin E."/>
            <person name="Tice H."/>
            <person name="Pitluck S."/>
            <person name="Sims D."/>
            <person name="Brettin T."/>
            <person name="Bruce D."/>
            <person name="Han C."/>
            <person name="Tapia R."/>
            <person name="Schmutz J."/>
            <person name="Larimer F."/>
            <person name="Land M."/>
            <person name="Hauser L."/>
            <person name="Kyrpides N."/>
            <person name="Kim E."/>
            <person name="Tebo B.M."/>
            <person name="Richardson P."/>
        </authorList>
    </citation>
    <scope>NUCLEOTIDE SEQUENCE [LARGE SCALE GENOMIC DNA]</scope>
    <source>
        <strain evidence="17 18">MI-1</strain>
    </source>
</reference>
<accession>A4J4Q3</accession>
<gene>
    <name evidence="17" type="ordered locus">Dred_1527</name>
</gene>
<evidence type="ECO:0000256" key="6">
    <source>
        <dbReference type="ARBA" id="ARBA00022692"/>
    </source>
</evidence>
<dbReference type="PRINTS" id="PR00119">
    <property type="entry name" value="CATATPASE"/>
</dbReference>
<dbReference type="EMBL" id="CP000612">
    <property type="protein sequence ID" value="ABO50056.1"/>
    <property type="molecule type" value="Genomic_DNA"/>
</dbReference>
<dbReference type="Pfam" id="PF00122">
    <property type="entry name" value="E1-E2_ATPase"/>
    <property type="match status" value="1"/>
</dbReference>
<organism evidence="17 18">
    <name type="scientific">Desulforamulus reducens (strain ATCC BAA-1160 / DSM 100696 / MI-1)</name>
    <name type="common">Desulfotomaculum reducens</name>
    <dbReference type="NCBI Taxonomy" id="349161"/>
    <lineage>
        <taxon>Bacteria</taxon>
        <taxon>Bacillati</taxon>
        <taxon>Bacillota</taxon>
        <taxon>Clostridia</taxon>
        <taxon>Eubacteriales</taxon>
        <taxon>Peptococcaceae</taxon>
        <taxon>Desulforamulus</taxon>
    </lineage>
</organism>
<dbReference type="InterPro" id="IPR006121">
    <property type="entry name" value="HMA_dom"/>
</dbReference>
<dbReference type="AlphaFoldDB" id="A4J4Q3"/>
<keyword evidence="7 15" id="KW-0479">Metal-binding</keyword>
<keyword evidence="3 15" id="KW-1003">Cell membrane</keyword>
<name>A4J4Q3_DESRM</name>
<dbReference type="InterPro" id="IPR059000">
    <property type="entry name" value="ATPase_P-type_domA"/>
</dbReference>
<dbReference type="InterPro" id="IPR036163">
    <property type="entry name" value="HMA_dom_sf"/>
</dbReference>
<sequence>MDKGGITVQKTHADKQKEQCGCGCEGKRINPTRGFSMGKINYKSALTKDFALPSSPFITEEKADQKKTELRLSGLDCADCAAKLERKIQALPGVAEAKINFGAGKITVCHTTPAETILQAIKTAGYQGRLANEARKPPKQSVFEDTKLVLTGFSGLMVAVGFFLSFSNISETLVNGVYLAAILSGGFYTARSGLTSLKSVSLDMNFLMTVAVVGAVAIGEWAEGATVVFLFALGNTLQAFTMEKTRNSIRALMDLSPKDALVLRNGQELRLPVEELRIDDIIIVKPGECIPMDGEVVAGTTDVNQAPITGESMPIEKTVGHEVYAGTMNGHGAIEVKVTKLVEDTTLAKIINLVEEAQAQKAPSQQLVDVFAKYYTPAVVIGAVLIALVPWLFFAQPFQLWIERALILLVISCPCALVISTPVSIVAAIGSAARKGVLIKGGAYLEEAGSLKVIAFDKTGTLTRGRPEVAAVIPVDGVSSQRVIELAAAIEKRSQHPLAEAILRYAKEKEIKVPIGTEFQSFTGKGAAAIVDGMVCYIGNSRLFEELNLFPAPLQEQITVLQNQGKTVMILGSGHEVLGLIAVADQIRESSRAAVAGLRQAGISQLVMLTGDNTGTARIIAQELGIDDYRAELLPENKLKAIQQLQQEYGKVGMVGDGINDAPALATAAVGIAMGGAGTDTALETADIALMADDLSKLPYAMHLSKQTLRIIKQNIWFSLAIKAVFIAATFLGFANLWMAVFADTGAALLVIANGMRLMKVEDPYTRDSLDSRKLSSQTCTSV</sequence>
<keyword evidence="8 15" id="KW-0547">Nucleotide-binding</keyword>
<evidence type="ECO:0000256" key="12">
    <source>
        <dbReference type="ARBA" id="ARBA00023136"/>
    </source>
</evidence>
<dbReference type="InterPro" id="IPR001757">
    <property type="entry name" value="P_typ_ATPase"/>
</dbReference>
<dbReference type="InterPro" id="IPR023299">
    <property type="entry name" value="ATPase_P-typ_cyto_dom_N"/>
</dbReference>
<feature type="transmembrane region" description="Helical" evidence="15">
    <location>
        <begin position="148"/>
        <end position="166"/>
    </location>
</feature>
<dbReference type="PROSITE" id="PS01047">
    <property type="entry name" value="HMA_1"/>
    <property type="match status" value="1"/>
</dbReference>
<dbReference type="InterPro" id="IPR023214">
    <property type="entry name" value="HAD_sf"/>
</dbReference>
<dbReference type="CDD" id="cd00371">
    <property type="entry name" value="HMA"/>
    <property type="match status" value="1"/>
</dbReference>
<dbReference type="GO" id="GO:0005524">
    <property type="term" value="F:ATP binding"/>
    <property type="evidence" value="ECO:0007669"/>
    <property type="project" value="UniProtKB-UniRule"/>
</dbReference>
<keyword evidence="11 15" id="KW-1133">Transmembrane helix</keyword>
<dbReference type="SFLD" id="SFLDF00027">
    <property type="entry name" value="p-type_atpase"/>
    <property type="match status" value="1"/>
</dbReference>
<dbReference type="Pfam" id="PF00403">
    <property type="entry name" value="HMA"/>
    <property type="match status" value="1"/>
</dbReference>
<feature type="transmembrane region" description="Helical" evidence="15">
    <location>
        <begin position="406"/>
        <end position="430"/>
    </location>
</feature>
<dbReference type="Gene3D" id="3.30.70.100">
    <property type="match status" value="1"/>
</dbReference>
<dbReference type="SUPFAM" id="SSF81653">
    <property type="entry name" value="Calcium ATPase, transduction domain A"/>
    <property type="match status" value="1"/>
</dbReference>
<dbReference type="Proteomes" id="UP000001556">
    <property type="component" value="Chromosome"/>
</dbReference>
<evidence type="ECO:0000256" key="3">
    <source>
        <dbReference type="ARBA" id="ARBA00022475"/>
    </source>
</evidence>
<dbReference type="SUPFAM" id="SSF81665">
    <property type="entry name" value="Calcium ATPase, transmembrane domain M"/>
    <property type="match status" value="1"/>
</dbReference>
<dbReference type="GO" id="GO:0008551">
    <property type="term" value="F:P-type cadmium transporter activity"/>
    <property type="evidence" value="ECO:0007669"/>
    <property type="project" value="UniProtKB-EC"/>
</dbReference>
<keyword evidence="18" id="KW-1185">Reference proteome</keyword>